<organism evidence="2 3">
    <name type="scientific">Sphingomonas populi</name>
    <dbReference type="NCBI Taxonomy" id="2484750"/>
    <lineage>
        <taxon>Bacteria</taxon>
        <taxon>Pseudomonadati</taxon>
        <taxon>Pseudomonadota</taxon>
        <taxon>Alphaproteobacteria</taxon>
        <taxon>Sphingomonadales</taxon>
        <taxon>Sphingomonadaceae</taxon>
        <taxon>Sphingomonas</taxon>
    </lineage>
</organism>
<dbReference type="Proteomes" id="UP000292085">
    <property type="component" value="Unassembled WGS sequence"/>
</dbReference>
<proteinExistence type="predicted"/>
<dbReference type="InterPro" id="IPR036412">
    <property type="entry name" value="HAD-like_sf"/>
</dbReference>
<sequence>MEERPDGHAHRAGRSLSRSFPHLGRNAGTHAQQHGPLPNDEERPRILSPAGWEDLRAAIGRARALLCDWDGCLAIDNRVLPNVVDTLRAGPAFAIVSNNSTLPRPAYAAMLEAQGLSVEERCVHLAGDTLLREARLAFGDAPLDVVGTAAMKQAARDLGLNLEDRAPKAVLLLRDTGFDFTTLKRVANHVRDGALLWVANGDVSHPVECGVTPETGALAAAVVAMTGRPPDRIIGKPAPLLFHAALAALQVEPADALMIGDNLDTDIAGAQAIGVPTCLVDVTSWAAPTFQ</sequence>
<protein>
    <submittedName>
        <fullName evidence="2">HAD family hydrolase</fullName>
    </submittedName>
</protein>
<dbReference type="GO" id="GO:0016791">
    <property type="term" value="F:phosphatase activity"/>
    <property type="evidence" value="ECO:0007669"/>
    <property type="project" value="TreeGrafter"/>
</dbReference>
<dbReference type="Pfam" id="PF13242">
    <property type="entry name" value="Hydrolase_like"/>
    <property type="match status" value="1"/>
</dbReference>
<comment type="caution">
    <text evidence="2">The sequence shown here is derived from an EMBL/GenBank/DDBJ whole genome shotgun (WGS) entry which is preliminary data.</text>
</comment>
<dbReference type="EMBL" id="SGIS01000038">
    <property type="protein sequence ID" value="RZF61098.1"/>
    <property type="molecule type" value="Genomic_DNA"/>
</dbReference>
<dbReference type="SUPFAM" id="SSF56784">
    <property type="entry name" value="HAD-like"/>
    <property type="match status" value="1"/>
</dbReference>
<dbReference type="Gene3D" id="3.40.50.1000">
    <property type="entry name" value="HAD superfamily/HAD-like"/>
    <property type="match status" value="2"/>
</dbReference>
<dbReference type="Pfam" id="PF13344">
    <property type="entry name" value="Hydrolase_6"/>
    <property type="match status" value="1"/>
</dbReference>
<evidence type="ECO:0000313" key="2">
    <source>
        <dbReference type="EMBL" id="RZF61098.1"/>
    </source>
</evidence>
<dbReference type="GO" id="GO:0005737">
    <property type="term" value="C:cytoplasm"/>
    <property type="evidence" value="ECO:0007669"/>
    <property type="project" value="TreeGrafter"/>
</dbReference>
<gene>
    <name evidence="2" type="ORF">EWE75_19440</name>
</gene>
<dbReference type="InterPro" id="IPR023214">
    <property type="entry name" value="HAD_sf"/>
</dbReference>
<dbReference type="AlphaFoldDB" id="A0A4V2DCD4"/>
<evidence type="ECO:0000256" key="1">
    <source>
        <dbReference type="SAM" id="MobiDB-lite"/>
    </source>
</evidence>
<reference evidence="2 3" key="1">
    <citation type="submission" date="2019-02" db="EMBL/GenBank/DDBJ databases">
        <authorList>
            <person name="Li Y."/>
        </authorList>
    </citation>
    <scope>NUCLEOTIDE SEQUENCE [LARGE SCALE GENOMIC DNA]</scope>
    <source>
        <strain evidence="2 3">3-7</strain>
    </source>
</reference>
<dbReference type="OrthoDB" id="148966at2"/>
<accession>A0A4V2DCD4</accession>
<evidence type="ECO:0000313" key="3">
    <source>
        <dbReference type="Proteomes" id="UP000292085"/>
    </source>
</evidence>
<keyword evidence="2" id="KW-0378">Hydrolase</keyword>
<dbReference type="PANTHER" id="PTHR19288:SF46">
    <property type="entry name" value="HALOACID DEHALOGENASE-LIKE HYDROLASE DOMAIN-CONTAINING PROTEIN 2"/>
    <property type="match status" value="1"/>
</dbReference>
<name>A0A4V2DCD4_9SPHN</name>
<feature type="region of interest" description="Disordered" evidence="1">
    <location>
        <begin position="1"/>
        <end position="45"/>
    </location>
</feature>
<dbReference type="InterPro" id="IPR006357">
    <property type="entry name" value="HAD-SF_hydro_IIA"/>
</dbReference>
<dbReference type="PANTHER" id="PTHR19288">
    <property type="entry name" value="4-NITROPHENYLPHOSPHATASE-RELATED"/>
    <property type="match status" value="1"/>
</dbReference>
<keyword evidence="3" id="KW-1185">Reference proteome</keyword>